<keyword evidence="1" id="KW-0812">Transmembrane</keyword>
<keyword evidence="1" id="KW-1133">Transmembrane helix</keyword>
<feature type="transmembrane region" description="Helical" evidence="1">
    <location>
        <begin position="75"/>
        <end position="98"/>
    </location>
</feature>
<keyword evidence="1" id="KW-0472">Membrane</keyword>
<sequence>MDNAQGRQDLSRQIDERRENIRAYLRRARPRRNLLTNTSVIASAVAAALTAGPGFGQDGFNNAVAEIFSLPDSAIVWQVICVLASILSLVAAITTGLANSRNTSEQISTAESASAQLEGLLAALRYGQLPLDEAVRLYQEYSSKAAFID</sequence>
<dbReference type="Proteomes" id="UP001209654">
    <property type="component" value="Unassembled WGS sequence"/>
</dbReference>
<keyword evidence="3" id="KW-1185">Reference proteome</keyword>
<evidence type="ECO:0000313" key="3">
    <source>
        <dbReference type="Proteomes" id="UP001209654"/>
    </source>
</evidence>
<protein>
    <recommendedName>
        <fullName evidence="4">SMODS and SLOG-associating 2TM effector domain-containing protein</fullName>
    </recommendedName>
</protein>
<comment type="caution">
    <text evidence="2">The sequence shown here is derived from an EMBL/GenBank/DDBJ whole genome shotgun (WGS) entry which is preliminary data.</text>
</comment>
<evidence type="ECO:0000256" key="1">
    <source>
        <dbReference type="SAM" id="Phobius"/>
    </source>
</evidence>
<name>A0ABQ5MW97_9MICC</name>
<gene>
    <name evidence="2" type="ORF">AHIS1636_26610</name>
</gene>
<reference evidence="2 3" key="1">
    <citation type="journal article" date="2023" name="Int. J. Syst. Evol. Microbiol.">
        <title>Arthrobacter mangrovi sp. nov., an actinobacterium isolated from the rhizosphere of a mangrove.</title>
        <authorList>
            <person name="Hamada M."/>
            <person name="Saitou S."/>
            <person name="Enomoto N."/>
            <person name="Nanri K."/>
            <person name="Hidaka K."/>
            <person name="Miura T."/>
            <person name="Tamura T."/>
        </authorList>
    </citation>
    <scope>NUCLEOTIDE SEQUENCE [LARGE SCALE GENOMIC DNA]</scope>
    <source>
        <strain evidence="2 3">NBRC 112813</strain>
    </source>
</reference>
<organism evidence="2 3">
    <name type="scientific">Arthrobacter mangrovi</name>
    <dbReference type="NCBI Taxonomy" id="2966350"/>
    <lineage>
        <taxon>Bacteria</taxon>
        <taxon>Bacillati</taxon>
        <taxon>Actinomycetota</taxon>
        <taxon>Actinomycetes</taxon>
        <taxon>Micrococcales</taxon>
        <taxon>Micrococcaceae</taxon>
        <taxon>Arthrobacter</taxon>
    </lineage>
</organism>
<feature type="transmembrane region" description="Helical" evidence="1">
    <location>
        <begin position="34"/>
        <end position="55"/>
    </location>
</feature>
<evidence type="ECO:0000313" key="2">
    <source>
        <dbReference type="EMBL" id="GLB68219.1"/>
    </source>
</evidence>
<proteinExistence type="predicted"/>
<dbReference type="EMBL" id="BRVS01000013">
    <property type="protein sequence ID" value="GLB68219.1"/>
    <property type="molecule type" value="Genomic_DNA"/>
</dbReference>
<accession>A0ABQ5MW97</accession>
<dbReference type="RefSeq" id="WP_264796315.1">
    <property type="nucleotide sequence ID" value="NZ_BRVS01000013.1"/>
</dbReference>
<evidence type="ECO:0008006" key="4">
    <source>
        <dbReference type="Google" id="ProtNLM"/>
    </source>
</evidence>